<evidence type="ECO:0000313" key="2">
    <source>
        <dbReference type="EMBL" id="OSD00799.1"/>
    </source>
</evidence>
<evidence type="ECO:0000313" key="3">
    <source>
        <dbReference type="Proteomes" id="UP000193067"/>
    </source>
</evidence>
<protein>
    <submittedName>
        <fullName evidence="2">Uncharacterized protein</fullName>
    </submittedName>
</protein>
<organism evidence="2 3">
    <name type="scientific">Trametes coccinea (strain BRFM310)</name>
    <name type="common">Pycnoporus coccineus</name>
    <dbReference type="NCBI Taxonomy" id="1353009"/>
    <lineage>
        <taxon>Eukaryota</taxon>
        <taxon>Fungi</taxon>
        <taxon>Dikarya</taxon>
        <taxon>Basidiomycota</taxon>
        <taxon>Agaricomycotina</taxon>
        <taxon>Agaricomycetes</taxon>
        <taxon>Polyporales</taxon>
        <taxon>Polyporaceae</taxon>
        <taxon>Trametes</taxon>
    </lineage>
</organism>
<dbReference type="OrthoDB" id="3269573at2759"/>
<evidence type="ECO:0000256" key="1">
    <source>
        <dbReference type="SAM" id="MobiDB-lite"/>
    </source>
</evidence>
<feature type="region of interest" description="Disordered" evidence="1">
    <location>
        <begin position="21"/>
        <end position="67"/>
    </location>
</feature>
<reference evidence="2 3" key="1">
    <citation type="journal article" date="2015" name="Biotechnol. Biofuels">
        <title>Enhanced degradation of softwood versus hardwood by the white-rot fungus Pycnoporus coccineus.</title>
        <authorList>
            <person name="Couturier M."/>
            <person name="Navarro D."/>
            <person name="Chevret D."/>
            <person name="Henrissat B."/>
            <person name="Piumi F."/>
            <person name="Ruiz-Duenas F.J."/>
            <person name="Martinez A.T."/>
            <person name="Grigoriev I.V."/>
            <person name="Riley R."/>
            <person name="Lipzen A."/>
            <person name="Berrin J.G."/>
            <person name="Master E.R."/>
            <person name="Rosso M.N."/>
        </authorList>
    </citation>
    <scope>NUCLEOTIDE SEQUENCE [LARGE SCALE GENOMIC DNA]</scope>
    <source>
        <strain evidence="2 3">BRFM310</strain>
    </source>
</reference>
<sequence length="566" mass="61988">MGAAFYCGFCFSSTPSQAANAENAGSLSATAQRSSDPLELAKRGATDRSAVTEDDVSSVRSEPQDDDESAAIAWGDLSLWLRAVKSCDAERSIAALQDRNVLEALKKFGFPAIRTCSECTLGRDPSNLGVLQFLERSESWIATWGTSEQAQIMRSWVVTRRAKCLDNLKRPLKDEAKSLSALITQYKGADFLENKSIPLAQESGDSALLLEFATHISKEEAIPAEARSRMALKLLKFSLAHMDFYAPVPQKPPAGPTYSWRPYTRPAEEPQQLERAKPYLALCLELGDMDLLSLAPNKLLAVAGQTAEITLRRTRDVLLPLISFAQDAPGSRLGGSAQAALQQLSTSAASLYLQALTASPRNILLIDVSSLIKVMISGGQPEDVIKIVALTNAGYFATPTARVKPAIEALNLCFNIELPEACRLVLHRFIHPPKLDVAYISTYLGPLIPELHALLAKHKTPISAEPFASTFCTILLYWVQHVMGPRPLDTSATYIGALKAWTCNCHICPAVQTFLTSKPEESCSWQRIGAPTWRHVETFLTRHARAIATFDTFRTTPQGLQKMSNL</sequence>
<dbReference type="Proteomes" id="UP000193067">
    <property type="component" value="Unassembled WGS sequence"/>
</dbReference>
<accession>A0A1Y2II13</accession>
<keyword evidence="3" id="KW-1185">Reference proteome</keyword>
<name>A0A1Y2II13_TRAC3</name>
<dbReference type="AlphaFoldDB" id="A0A1Y2II13"/>
<dbReference type="EMBL" id="KZ084115">
    <property type="protein sequence ID" value="OSD00799.1"/>
    <property type="molecule type" value="Genomic_DNA"/>
</dbReference>
<gene>
    <name evidence="2" type="ORF">PYCCODRAFT_1469016</name>
</gene>
<proteinExistence type="predicted"/>
<feature type="compositionally biased region" description="Polar residues" evidence="1">
    <location>
        <begin position="21"/>
        <end position="35"/>
    </location>
</feature>